<dbReference type="EMBL" id="AJDQ01000018">
    <property type="protein sequence ID" value="EOI53049.1"/>
    <property type="molecule type" value="Genomic_DNA"/>
</dbReference>
<organism evidence="2 3">
    <name type="scientific">Enterococcus gilvus ATCC BAA-350</name>
    <dbReference type="NCBI Taxonomy" id="1158614"/>
    <lineage>
        <taxon>Bacteria</taxon>
        <taxon>Bacillati</taxon>
        <taxon>Bacillota</taxon>
        <taxon>Bacilli</taxon>
        <taxon>Lactobacillales</taxon>
        <taxon>Enterococcaceae</taxon>
        <taxon>Enterococcus</taxon>
    </lineage>
</organism>
<reference evidence="2 3" key="1">
    <citation type="submission" date="2013-02" db="EMBL/GenBank/DDBJ databases">
        <title>The Genome Sequence of Enterococcus gilvus ATCC BAA-350.</title>
        <authorList>
            <consortium name="The Broad Institute Genome Sequencing Platform"/>
            <consortium name="The Broad Institute Genome Sequencing Center for Infectious Disease"/>
            <person name="Earl A.M."/>
            <person name="Gilmore M.S."/>
            <person name="Lebreton F."/>
            <person name="Walker B."/>
            <person name="Young S.K."/>
            <person name="Zeng Q."/>
            <person name="Gargeya S."/>
            <person name="Fitzgerald M."/>
            <person name="Haas B."/>
            <person name="Abouelleil A."/>
            <person name="Alvarado L."/>
            <person name="Arachchi H.M."/>
            <person name="Berlin A.M."/>
            <person name="Chapman S.B."/>
            <person name="Dewar J."/>
            <person name="Goldberg J."/>
            <person name="Griggs A."/>
            <person name="Gujja S."/>
            <person name="Hansen M."/>
            <person name="Howarth C."/>
            <person name="Imamovic A."/>
            <person name="Larimer J."/>
            <person name="McCowan C."/>
            <person name="Murphy C."/>
            <person name="Neiman D."/>
            <person name="Pearson M."/>
            <person name="Priest M."/>
            <person name="Roberts A."/>
            <person name="Saif S."/>
            <person name="Shea T."/>
            <person name="Sisk P."/>
            <person name="Sykes S."/>
            <person name="Wortman J."/>
            <person name="Nusbaum C."/>
            <person name="Birren B."/>
        </authorList>
    </citation>
    <scope>NUCLEOTIDE SEQUENCE [LARGE SCALE GENOMIC DNA]</scope>
    <source>
        <strain evidence="2 3">ATCC BAA-350</strain>
    </source>
</reference>
<dbReference type="HOGENOM" id="CLU_1839316_0_0_9"/>
<dbReference type="Gene3D" id="2.60.420.10">
    <property type="entry name" value="Maltose phosphorylase, domain 3"/>
    <property type="match status" value="1"/>
</dbReference>
<proteinExistence type="predicted"/>
<sequence>YSTLFDSRFKTLQQNRRISTQIECKNGQFKLTVEIPVNTTAEIIFPDNNGSVEVGSGIHSYKFPTTIDLTQEVYSFESTLGEIVANPKGKAMLVTLSPGILDNPMIEYAYEMTINELSGQAAEAKPLFAAIIDSLNKNED</sequence>
<evidence type="ECO:0000259" key="1">
    <source>
        <dbReference type="Pfam" id="PF17390"/>
    </source>
</evidence>
<gene>
    <name evidence="2" type="ORF">UKC_04028</name>
</gene>
<dbReference type="Pfam" id="PF17390">
    <property type="entry name" value="Bac_rhamnosid_C"/>
    <property type="match status" value="1"/>
</dbReference>
<dbReference type="InterPro" id="IPR035398">
    <property type="entry name" value="Bac_rhamnosid_C"/>
</dbReference>
<name>R2XDZ5_9ENTE</name>
<dbReference type="AlphaFoldDB" id="R2XDZ5"/>
<protein>
    <recommendedName>
        <fullName evidence="1">Alpha-L-rhamnosidase C-terminal domain-containing protein</fullName>
    </recommendedName>
</protein>
<feature type="domain" description="Alpha-L-rhamnosidase C-terminal" evidence="1">
    <location>
        <begin position="17"/>
        <end position="56"/>
    </location>
</feature>
<evidence type="ECO:0000313" key="2">
    <source>
        <dbReference type="EMBL" id="EOI53049.1"/>
    </source>
</evidence>
<dbReference type="PATRIC" id="fig|1158614.3.peg.4019"/>
<accession>R2XDZ5</accession>
<dbReference type="RefSeq" id="WP_010782346.1">
    <property type="nucleotide sequence ID" value="NZ_KB946880.1"/>
</dbReference>
<evidence type="ECO:0000313" key="3">
    <source>
        <dbReference type="Proteomes" id="UP000013750"/>
    </source>
</evidence>
<feature type="non-terminal residue" evidence="2">
    <location>
        <position position="1"/>
    </location>
</feature>
<dbReference type="Proteomes" id="UP000013750">
    <property type="component" value="Unassembled WGS sequence"/>
</dbReference>
<comment type="caution">
    <text evidence="2">The sequence shown here is derived from an EMBL/GenBank/DDBJ whole genome shotgun (WGS) entry which is preliminary data.</text>
</comment>